<evidence type="ECO:0000256" key="1">
    <source>
        <dbReference type="ARBA" id="ARBA00004123"/>
    </source>
</evidence>
<comment type="subcellular location">
    <subcellularLocation>
        <location evidence="1">Nucleus</location>
    </subcellularLocation>
</comment>
<accession>Q8I6N0</accession>
<dbReference type="PANTHER" id="PTHR13044">
    <property type="entry name" value="ACTIVATING TRANSCRIPTION FACTOR ATF 4/5"/>
    <property type="match status" value="1"/>
</dbReference>
<reference evidence="10" key="1">
    <citation type="submission" date="2002-04" db="EMBL/GenBank/DDBJ databases">
        <title>CREB1 and CREB2 mRNAs Localized in the Key Neuron for Associative Learning in the Pond Snail Lymnaea stagnalis.</title>
        <authorList>
            <person name="Sadamoto H."/>
            <person name="Sato H."/>
            <person name="Kobayashi S."/>
            <person name="Hamano K."/>
            <person name="Awaji M."/>
            <person name="Ando H."/>
            <person name="Urano A."/>
            <person name="Ito E."/>
        </authorList>
    </citation>
    <scope>NUCLEOTIDE SEQUENCE</scope>
    <source>
        <tissue evidence="10">Central nervous system</tissue>
    </source>
</reference>
<dbReference type="GO" id="GO:0005634">
    <property type="term" value="C:nucleus"/>
    <property type="evidence" value="ECO:0007669"/>
    <property type="project" value="UniProtKB-SubCell"/>
</dbReference>
<evidence type="ECO:0000256" key="8">
    <source>
        <dbReference type="SAM" id="MobiDB-lite"/>
    </source>
</evidence>
<evidence type="ECO:0000256" key="5">
    <source>
        <dbReference type="ARBA" id="ARBA00023163"/>
    </source>
</evidence>
<evidence type="ECO:0000256" key="4">
    <source>
        <dbReference type="ARBA" id="ARBA00023125"/>
    </source>
</evidence>
<protein>
    <submittedName>
        <fullName evidence="10">cAMP-responsive element binding protein 2</fullName>
    </submittedName>
</protein>
<sequence length="379" mass="41959">MMELNMWNEDLLLGSEWDLDLLTDHPNGQFGDLKLGSRTDGDDMFNFQPQDAVIVKHFGDPSKDIENFLGDPSEDGDILGTEWMESSDLGSYLDALGSSIDALPLESSLDDYTSSLETGNALIKEEPISQKYNSSISKIFAVSNKTPISDFKENFQAILSPPDSPEQVAPFILLSSHNPSPGETIESFHNVSLDSFSSSLDENDSSLNNTIHVSSIAGIECCEVVNSSLLISDVESLVSSSAPSSPFTTCSIIESSPELYKVISASSIEPGKRFSPYSKAKLSRKDSNGSRKVRPQAQPVPEHVIEEQLNKKDRKKLQNKNAAIRYRQKKKNEAVGIKSEEQVLEEENSKLKVKVEDLQREIKYMKNLMEDVCRAKGLL</sequence>
<dbReference type="CDD" id="cd14692">
    <property type="entry name" value="bZIP_ATF4"/>
    <property type="match status" value="1"/>
</dbReference>
<dbReference type="Gene3D" id="1.20.5.170">
    <property type="match status" value="1"/>
</dbReference>
<keyword evidence="6" id="KW-0539">Nucleus</keyword>
<dbReference type="GO" id="GO:0000977">
    <property type="term" value="F:RNA polymerase II transcription regulatory region sequence-specific DNA binding"/>
    <property type="evidence" value="ECO:0007669"/>
    <property type="project" value="TreeGrafter"/>
</dbReference>
<keyword evidence="4" id="KW-0238">DNA-binding</keyword>
<keyword evidence="5" id="KW-0804">Transcription</keyword>
<evidence type="ECO:0000256" key="7">
    <source>
        <dbReference type="SAM" id="Coils"/>
    </source>
</evidence>
<name>Q8I6N0_LYMST</name>
<proteinExistence type="evidence at transcript level"/>
<dbReference type="InterPro" id="IPR046347">
    <property type="entry name" value="bZIP_sf"/>
</dbReference>
<dbReference type="Pfam" id="PF00170">
    <property type="entry name" value="bZIP_1"/>
    <property type="match status" value="1"/>
</dbReference>
<dbReference type="GO" id="GO:0001228">
    <property type="term" value="F:DNA-binding transcription activator activity, RNA polymerase II-specific"/>
    <property type="evidence" value="ECO:0007669"/>
    <property type="project" value="TreeGrafter"/>
</dbReference>
<evidence type="ECO:0000313" key="10">
    <source>
        <dbReference type="EMBL" id="BAC21159.1"/>
    </source>
</evidence>
<keyword evidence="3" id="KW-0805">Transcription regulation</keyword>
<dbReference type="AlphaFoldDB" id="Q8I6N0"/>
<dbReference type="InterPro" id="IPR004827">
    <property type="entry name" value="bZIP"/>
</dbReference>
<feature type="region of interest" description="Disordered" evidence="8">
    <location>
        <begin position="276"/>
        <end position="298"/>
    </location>
</feature>
<gene>
    <name evidence="10" type="primary">CREB2</name>
</gene>
<dbReference type="PANTHER" id="PTHR13044:SF14">
    <property type="entry name" value="CRYPTOCEPHAL, ISOFORM A"/>
    <property type="match status" value="1"/>
</dbReference>
<feature type="coiled-coil region" evidence="7">
    <location>
        <begin position="327"/>
        <end position="375"/>
    </location>
</feature>
<dbReference type="SUPFAM" id="SSF57959">
    <property type="entry name" value="Leucine zipper domain"/>
    <property type="match status" value="1"/>
</dbReference>
<comment type="similarity">
    <text evidence="2">Belongs to the bZIP family.</text>
</comment>
<dbReference type="PROSITE" id="PS00036">
    <property type="entry name" value="BZIP_BASIC"/>
    <property type="match status" value="1"/>
</dbReference>
<keyword evidence="7" id="KW-0175">Coiled coil</keyword>
<evidence type="ECO:0000259" key="9">
    <source>
        <dbReference type="PROSITE" id="PS50217"/>
    </source>
</evidence>
<dbReference type="EMBL" id="AB083656">
    <property type="protein sequence ID" value="BAC21159.1"/>
    <property type="molecule type" value="mRNA"/>
</dbReference>
<evidence type="ECO:0000256" key="3">
    <source>
        <dbReference type="ARBA" id="ARBA00023015"/>
    </source>
</evidence>
<organism evidence="10">
    <name type="scientific">Lymnaea stagnalis</name>
    <name type="common">Great pond snail</name>
    <name type="synonym">Helix stagnalis</name>
    <dbReference type="NCBI Taxonomy" id="6523"/>
    <lineage>
        <taxon>Eukaryota</taxon>
        <taxon>Metazoa</taxon>
        <taxon>Spiralia</taxon>
        <taxon>Lophotrochozoa</taxon>
        <taxon>Mollusca</taxon>
        <taxon>Gastropoda</taxon>
        <taxon>Heterobranchia</taxon>
        <taxon>Euthyneura</taxon>
        <taxon>Panpulmonata</taxon>
        <taxon>Hygrophila</taxon>
        <taxon>Lymnaeoidea</taxon>
        <taxon>Lymnaeidae</taxon>
        <taxon>Lymnaea</taxon>
    </lineage>
</organism>
<evidence type="ECO:0000256" key="2">
    <source>
        <dbReference type="ARBA" id="ARBA00007163"/>
    </source>
</evidence>
<dbReference type="PROSITE" id="PS50217">
    <property type="entry name" value="BZIP"/>
    <property type="match status" value="1"/>
</dbReference>
<evidence type="ECO:0000256" key="6">
    <source>
        <dbReference type="ARBA" id="ARBA00023242"/>
    </source>
</evidence>
<feature type="domain" description="BZIP" evidence="9">
    <location>
        <begin position="309"/>
        <end position="372"/>
    </location>
</feature>
<dbReference type="SMART" id="SM00338">
    <property type="entry name" value="BRLZ"/>
    <property type="match status" value="1"/>
</dbReference>